<comment type="caution">
    <text evidence="2">The sequence shown here is derived from an EMBL/GenBank/DDBJ whole genome shotgun (WGS) entry which is preliminary data.</text>
</comment>
<dbReference type="AlphaFoldDB" id="A0ABC8TU79"/>
<evidence type="ECO:0000313" key="2">
    <source>
        <dbReference type="EMBL" id="CAK9173047.1"/>
    </source>
</evidence>
<evidence type="ECO:0000313" key="3">
    <source>
        <dbReference type="Proteomes" id="UP001642360"/>
    </source>
</evidence>
<dbReference type="EMBL" id="CAUOFW020006168">
    <property type="protein sequence ID" value="CAK9173047.1"/>
    <property type="molecule type" value="Genomic_DNA"/>
</dbReference>
<accession>A0ABC8TU79</accession>
<keyword evidence="3" id="KW-1185">Reference proteome</keyword>
<proteinExistence type="predicted"/>
<organism evidence="2 3">
    <name type="scientific">Ilex paraguariensis</name>
    <name type="common">yerba mate</name>
    <dbReference type="NCBI Taxonomy" id="185542"/>
    <lineage>
        <taxon>Eukaryota</taxon>
        <taxon>Viridiplantae</taxon>
        <taxon>Streptophyta</taxon>
        <taxon>Embryophyta</taxon>
        <taxon>Tracheophyta</taxon>
        <taxon>Spermatophyta</taxon>
        <taxon>Magnoliopsida</taxon>
        <taxon>eudicotyledons</taxon>
        <taxon>Gunneridae</taxon>
        <taxon>Pentapetalae</taxon>
        <taxon>asterids</taxon>
        <taxon>campanulids</taxon>
        <taxon>Aquifoliales</taxon>
        <taxon>Aquifoliaceae</taxon>
        <taxon>Ilex</taxon>
    </lineage>
</organism>
<name>A0ABC8TU79_9AQUA</name>
<evidence type="ECO:0000256" key="1">
    <source>
        <dbReference type="SAM" id="MobiDB-lite"/>
    </source>
</evidence>
<reference evidence="2 3" key="1">
    <citation type="submission" date="2024-02" db="EMBL/GenBank/DDBJ databases">
        <authorList>
            <person name="Vignale AGUSTIN F."/>
            <person name="Sosa J E."/>
            <person name="Modenutti C."/>
        </authorList>
    </citation>
    <scope>NUCLEOTIDE SEQUENCE [LARGE SCALE GENOMIC DNA]</scope>
</reference>
<gene>
    <name evidence="2" type="ORF">ILEXP_LOCUS42795</name>
</gene>
<feature type="region of interest" description="Disordered" evidence="1">
    <location>
        <begin position="1"/>
        <end position="21"/>
    </location>
</feature>
<feature type="compositionally biased region" description="Basic and acidic residues" evidence="1">
    <location>
        <begin position="7"/>
        <end position="20"/>
    </location>
</feature>
<dbReference type="Proteomes" id="UP001642360">
    <property type="component" value="Unassembled WGS sequence"/>
</dbReference>
<protein>
    <submittedName>
        <fullName evidence="2">Uncharacterized protein</fullName>
    </submittedName>
</protein>
<sequence>MRYRRPCPREPIRRSEDGRTKQIGMSMVEKPEPERLDSGKHIRCSKRLSFRLSLYPLGMSGLGTEEIEHNAQKEAKR</sequence>